<evidence type="ECO:0000313" key="1">
    <source>
        <dbReference type="EMBL" id="KAJ3537026.1"/>
    </source>
</evidence>
<name>A0ACC1SDA8_9HYPO</name>
<accession>A0ACC1SDA8</accession>
<evidence type="ECO:0000313" key="2">
    <source>
        <dbReference type="Proteomes" id="UP001148629"/>
    </source>
</evidence>
<protein>
    <submittedName>
        <fullName evidence="1">Uncharacterized protein</fullName>
    </submittedName>
</protein>
<organism evidence="1 2">
    <name type="scientific">Fusarium decemcellulare</name>
    <dbReference type="NCBI Taxonomy" id="57161"/>
    <lineage>
        <taxon>Eukaryota</taxon>
        <taxon>Fungi</taxon>
        <taxon>Dikarya</taxon>
        <taxon>Ascomycota</taxon>
        <taxon>Pezizomycotina</taxon>
        <taxon>Sordariomycetes</taxon>
        <taxon>Hypocreomycetidae</taxon>
        <taxon>Hypocreales</taxon>
        <taxon>Nectriaceae</taxon>
        <taxon>Fusarium</taxon>
        <taxon>Fusarium decemcellulare species complex</taxon>
    </lineage>
</organism>
<proteinExistence type="predicted"/>
<dbReference type="EMBL" id="JANRMS010000603">
    <property type="protein sequence ID" value="KAJ3537026.1"/>
    <property type="molecule type" value="Genomic_DNA"/>
</dbReference>
<sequence length="427" mass="46907">MTFSTVDVNGNGIEEHASYVTFFNGRYYLYSEPWAYGRVLYFSGTIPGQSTPDGYVKEQRLTDDDGGQCGLVCYSSDDLSTWGPALEKFVLWFNSGSALKPSETSFWHLSHDYDITMDDHGNAYIVTDPFSGTFDNEVDSLSLWDIWVQKLNPQLTGTDSNATAIKILSESHREALAFTHNNGPQGASGRRRHLPEGCGGQNKGSNNLPSLNGPVSITWVWNYRTSPNNYALNGSVVHGNNAQAISSTERYIQEFDEEGRLKPYTWAPSISIPLASSPKMAPAEAVPYQPDCRVRNTTVLTQELDLVDDDYALSFPAFQRTDEFGRYEQDGLVLDGLLTIHVYYGDGNRAPTMSWQPSNISHAPTVISVPVAKGDKIDKVTLTTNATNGCYGVLVSPKANLSGYYGLISVDGSQVVAPKAQLFILSV</sequence>
<gene>
    <name evidence="1" type="ORF">NM208_g6481</name>
</gene>
<dbReference type="Proteomes" id="UP001148629">
    <property type="component" value="Unassembled WGS sequence"/>
</dbReference>
<reference evidence="1" key="1">
    <citation type="submission" date="2022-08" db="EMBL/GenBank/DDBJ databases">
        <title>Genome Sequence of Fusarium decemcellulare.</title>
        <authorList>
            <person name="Buettner E."/>
        </authorList>
    </citation>
    <scope>NUCLEOTIDE SEQUENCE</scope>
    <source>
        <strain evidence="1">Babe19</strain>
    </source>
</reference>
<keyword evidence="2" id="KW-1185">Reference proteome</keyword>
<comment type="caution">
    <text evidence="1">The sequence shown here is derived from an EMBL/GenBank/DDBJ whole genome shotgun (WGS) entry which is preliminary data.</text>
</comment>